<reference evidence="4 5" key="1">
    <citation type="journal article" date="2023" name="Sci. Data">
        <title>Genome assembly of the Korean intertidal mud-creeper Batillaria attramentaria.</title>
        <authorList>
            <person name="Patra A.K."/>
            <person name="Ho P.T."/>
            <person name="Jun S."/>
            <person name="Lee S.J."/>
            <person name="Kim Y."/>
            <person name="Won Y.J."/>
        </authorList>
    </citation>
    <scope>NUCLEOTIDE SEQUENCE [LARGE SCALE GENOMIC DNA]</scope>
    <source>
        <strain evidence="4">Wonlab-2016</strain>
    </source>
</reference>
<dbReference type="InterPro" id="IPR011042">
    <property type="entry name" value="6-blade_b-propeller_TolB-like"/>
</dbReference>
<name>A0ABD0KVF5_9CAEN</name>
<feature type="domain" description="B box-type" evidence="3">
    <location>
        <begin position="263"/>
        <end position="296"/>
    </location>
</feature>
<gene>
    <name evidence="4" type="ORF">BaRGS_00017910</name>
</gene>
<evidence type="ECO:0000259" key="3">
    <source>
        <dbReference type="PROSITE" id="PS50119"/>
    </source>
</evidence>
<dbReference type="SUPFAM" id="SSF57845">
    <property type="entry name" value="B-box zinc-binding domain"/>
    <property type="match status" value="1"/>
</dbReference>
<dbReference type="PROSITE" id="PS50119">
    <property type="entry name" value="ZF_BBOX"/>
    <property type="match status" value="2"/>
</dbReference>
<dbReference type="PANTHER" id="PTHR25462">
    <property type="entry name" value="BONUS, ISOFORM C-RELATED"/>
    <property type="match status" value="1"/>
</dbReference>
<proteinExistence type="predicted"/>
<dbReference type="PANTHER" id="PTHR25462:SF296">
    <property type="entry name" value="MEIOTIC P26, ISOFORM F"/>
    <property type="match status" value="1"/>
</dbReference>
<dbReference type="EMBL" id="JACVVK020000122">
    <property type="protein sequence ID" value="KAK7490854.1"/>
    <property type="molecule type" value="Genomic_DNA"/>
</dbReference>
<accession>A0ABD0KVF5</accession>
<keyword evidence="5" id="KW-1185">Reference proteome</keyword>
<evidence type="ECO:0000256" key="2">
    <source>
        <dbReference type="SAM" id="MobiDB-lite"/>
    </source>
</evidence>
<keyword evidence="1" id="KW-0863">Zinc-finger</keyword>
<dbReference type="Gene3D" id="4.10.830.40">
    <property type="match status" value="1"/>
</dbReference>
<dbReference type="CDD" id="cd19756">
    <property type="entry name" value="Bbox2"/>
    <property type="match status" value="1"/>
</dbReference>
<comment type="caution">
    <text evidence="4">The sequence shown here is derived from an EMBL/GenBank/DDBJ whole genome shotgun (WGS) entry which is preliminary data.</text>
</comment>
<dbReference type="InterPro" id="IPR047153">
    <property type="entry name" value="TRIM45/56/19-like"/>
</dbReference>
<sequence>TFPVPGSRGGPREGVSATPNEGATKPASRSHLSTPREGASRPTTQQMPREPTITEESADDARRHLYSVAAGGPSAQSSVNSSRSTLRSRRDPRSRASAVRSNFPLDSLASLSAEERSKRAMECSFCRSHIKEPKVFCCTRLCKKCLQSHIDICAIDNQVTCLVCRSNVTIPDHSQPKDLWADQFRTDVFLQRLQLTAEEIKQKHECYVCASSKGKKTAATVFCFDCDTYYCDSCNVMHLQLRGLTSHSTGDLATLQPRDIMSRRRLFCDFHKDRPLEKWCRQCGQALCQLCVEEHNKKCSVQAMSQLAAEKRGLLEGLKEEFDSAIKRAEEEDEMLRDRGSRVQMRVSQRKEDIEAAFSRIEAAVAARKKQLLDELADDSLQDERGKESKLGQIQALTGALKDNGALAEEMLSCGSDRDLIQSADDLVRQCMTLSEVSHNASRFTYDRPMSMARVDTFSVNTFITLLAALGEDTSDSMVAFKTKQMSLRTPEDKENPGIKDVLLMENNVILAVDNNNKVIKAIAPRDVSGFRYLRLDLKTRPWGITKLQPNVAAVSGHQCLYILTVSADALSLQTTVRTRKDYWSIAALSPINIAGAVTFPPSIDIVDITGRRLRTIDGESNGVTILKQPNFLACVNGNILVTDRQDKSLICMDQAGEVKFTFRGSTKDGLIGPQGVCTDQSGRAYLIDSGNVFLVSPEGKAMCKLLTGLPDPRAITVGPNNQMAVSMDGRGVTFFSLTELKGPY</sequence>
<organism evidence="4 5">
    <name type="scientific">Batillaria attramentaria</name>
    <dbReference type="NCBI Taxonomy" id="370345"/>
    <lineage>
        <taxon>Eukaryota</taxon>
        <taxon>Metazoa</taxon>
        <taxon>Spiralia</taxon>
        <taxon>Lophotrochozoa</taxon>
        <taxon>Mollusca</taxon>
        <taxon>Gastropoda</taxon>
        <taxon>Caenogastropoda</taxon>
        <taxon>Sorbeoconcha</taxon>
        <taxon>Cerithioidea</taxon>
        <taxon>Batillariidae</taxon>
        <taxon>Batillaria</taxon>
    </lineage>
</organism>
<dbReference type="Gene3D" id="3.30.160.60">
    <property type="entry name" value="Classic Zinc Finger"/>
    <property type="match status" value="1"/>
</dbReference>
<feature type="region of interest" description="Disordered" evidence="2">
    <location>
        <begin position="1"/>
        <end position="99"/>
    </location>
</feature>
<dbReference type="AlphaFoldDB" id="A0ABD0KVF5"/>
<dbReference type="GO" id="GO:0008270">
    <property type="term" value="F:zinc ion binding"/>
    <property type="evidence" value="ECO:0007669"/>
    <property type="project" value="UniProtKB-KW"/>
</dbReference>
<keyword evidence="1" id="KW-0862">Zinc</keyword>
<evidence type="ECO:0000313" key="4">
    <source>
        <dbReference type="EMBL" id="KAK7490854.1"/>
    </source>
</evidence>
<dbReference type="SUPFAM" id="SSF101898">
    <property type="entry name" value="NHL repeat"/>
    <property type="match status" value="1"/>
</dbReference>
<feature type="domain" description="B box-type" evidence="3">
    <location>
        <begin position="204"/>
        <end position="252"/>
    </location>
</feature>
<dbReference type="SMART" id="SM00336">
    <property type="entry name" value="BBOX"/>
    <property type="match status" value="2"/>
</dbReference>
<evidence type="ECO:0000256" key="1">
    <source>
        <dbReference type="PROSITE-ProRule" id="PRU00024"/>
    </source>
</evidence>
<evidence type="ECO:0000313" key="5">
    <source>
        <dbReference type="Proteomes" id="UP001519460"/>
    </source>
</evidence>
<feature type="non-terminal residue" evidence="4">
    <location>
        <position position="1"/>
    </location>
</feature>
<dbReference type="CDD" id="cd19757">
    <property type="entry name" value="Bbox1"/>
    <property type="match status" value="1"/>
</dbReference>
<dbReference type="InterPro" id="IPR000315">
    <property type="entry name" value="Znf_B-box"/>
</dbReference>
<dbReference type="Pfam" id="PF00643">
    <property type="entry name" value="zf-B_box"/>
    <property type="match status" value="1"/>
</dbReference>
<dbReference type="Gene3D" id="2.120.10.30">
    <property type="entry name" value="TolB, C-terminal domain"/>
    <property type="match status" value="1"/>
</dbReference>
<keyword evidence="1" id="KW-0479">Metal-binding</keyword>
<protein>
    <recommendedName>
        <fullName evidence="3">B box-type domain-containing protein</fullName>
    </recommendedName>
</protein>
<dbReference type="Proteomes" id="UP001519460">
    <property type="component" value="Unassembled WGS sequence"/>
</dbReference>